<feature type="domain" description="Replication protein A OB" evidence="3">
    <location>
        <begin position="53"/>
        <end position="129"/>
    </location>
</feature>
<organism evidence="4 5">
    <name type="scientific">Forsythia ovata</name>
    <dbReference type="NCBI Taxonomy" id="205694"/>
    <lineage>
        <taxon>Eukaryota</taxon>
        <taxon>Viridiplantae</taxon>
        <taxon>Streptophyta</taxon>
        <taxon>Embryophyta</taxon>
        <taxon>Tracheophyta</taxon>
        <taxon>Spermatophyta</taxon>
        <taxon>Magnoliopsida</taxon>
        <taxon>eudicotyledons</taxon>
        <taxon>Gunneridae</taxon>
        <taxon>Pentapetalae</taxon>
        <taxon>asterids</taxon>
        <taxon>lamiids</taxon>
        <taxon>Lamiales</taxon>
        <taxon>Oleaceae</taxon>
        <taxon>Forsythieae</taxon>
        <taxon>Forsythia</taxon>
    </lineage>
</organism>
<protein>
    <submittedName>
        <fullName evidence="4">Nucleic acid-binding</fullName>
    </submittedName>
</protein>
<evidence type="ECO:0000313" key="4">
    <source>
        <dbReference type="EMBL" id="KAL2508113.1"/>
    </source>
</evidence>
<dbReference type="Proteomes" id="UP001604277">
    <property type="component" value="Unassembled WGS sequence"/>
</dbReference>
<evidence type="ECO:0000259" key="3">
    <source>
        <dbReference type="Pfam" id="PF16900"/>
    </source>
</evidence>
<dbReference type="InterPro" id="IPR031657">
    <property type="entry name" value="REPA_OB_2"/>
</dbReference>
<comment type="caution">
    <text evidence="4">The sequence shown here is derived from an EMBL/GenBank/DDBJ whole genome shotgun (WGS) entry which is preliminary data.</text>
</comment>
<evidence type="ECO:0000256" key="1">
    <source>
        <dbReference type="ARBA" id="ARBA00023125"/>
    </source>
</evidence>
<evidence type="ECO:0000313" key="5">
    <source>
        <dbReference type="Proteomes" id="UP001604277"/>
    </source>
</evidence>
<dbReference type="EMBL" id="JBFOLJ010000009">
    <property type="protein sequence ID" value="KAL2508113.1"/>
    <property type="molecule type" value="Genomic_DNA"/>
</dbReference>
<sequence>MDRMKSLGILNLSKKLKPESKRQIAKSPSHKKKPTRDDLPRHSTRYPVTLFSNVIGIVITVRQPLSIKVEKNTTRNTNKKEITLIDGRSNTIKVALWGDLANNEGQILSDKVSENPVVILSNVKGSFYQAGSSKPKEEEVNVYLVEKLKRRHQVKERHSSYEKNVGEDRSRNDGISPRHKCQSPSLPILSIIAENGDIPPNPVPSPFLGHGGINLEVYVAQSRTYVALTYSLSGVYGA</sequence>
<dbReference type="AlphaFoldDB" id="A0ABD1T6F9"/>
<dbReference type="InterPro" id="IPR012340">
    <property type="entry name" value="NA-bd_OB-fold"/>
</dbReference>
<evidence type="ECO:0000256" key="2">
    <source>
        <dbReference type="SAM" id="MobiDB-lite"/>
    </source>
</evidence>
<feature type="region of interest" description="Disordered" evidence="2">
    <location>
        <begin position="155"/>
        <end position="181"/>
    </location>
</feature>
<keyword evidence="5" id="KW-1185">Reference proteome</keyword>
<reference evidence="5" key="1">
    <citation type="submission" date="2024-07" db="EMBL/GenBank/DDBJ databases">
        <title>Two chromosome-level genome assemblies of Korean endemic species Abeliophyllum distichum and Forsythia ovata (Oleaceae).</title>
        <authorList>
            <person name="Jang H."/>
        </authorList>
    </citation>
    <scope>NUCLEOTIDE SEQUENCE [LARGE SCALE GENOMIC DNA]</scope>
</reference>
<keyword evidence="1" id="KW-0238">DNA-binding</keyword>
<dbReference type="Pfam" id="PF16900">
    <property type="entry name" value="REPA_OB_2"/>
    <property type="match status" value="1"/>
</dbReference>
<accession>A0ABD1T6F9</accession>
<dbReference type="Gene3D" id="2.40.50.140">
    <property type="entry name" value="Nucleic acid-binding proteins"/>
    <property type="match status" value="1"/>
</dbReference>
<proteinExistence type="predicted"/>
<feature type="compositionally biased region" description="Basic and acidic residues" evidence="2">
    <location>
        <begin position="156"/>
        <end position="172"/>
    </location>
</feature>
<dbReference type="SUPFAM" id="SSF50249">
    <property type="entry name" value="Nucleic acid-binding proteins"/>
    <property type="match status" value="1"/>
</dbReference>
<feature type="region of interest" description="Disordered" evidence="2">
    <location>
        <begin position="1"/>
        <end position="43"/>
    </location>
</feature>
<name>A0ABD1T6F9_9LAMI</name>
<dbReference type="GO" id="GO:0003677">
    <property type="term" value="F:DNA binding"/>
    <property type="evidence" value="ECO:0007669"/>
    <property type="project" value="UniProtKB-KW"/>
</dbReference>
<gene>
    <name evidence="4" type="ORF">Fot_31760</name>
</gene>